<dbReference type="AlphaFoldDB" id="A0A2P7QW47"/>
<dbReference type="InterPro" id="IPR038109">
    <property type="entry name" value="DNA_bind_recomb_sf"/>
</dbReference>
<dbReference type="InterPro" id="IPR011109">
    <property type="entry name" value="DNA_bind_recombinase_dom"/>
</dbReference>
<dbReference type="RefSeq" id="WP_106512352.1">
    <property type="nucleotide sequence ID" value="NZ_PXYI01000002.1"/>
</dbReference>
<dbReference type="CDD" id="cd00338">
    <property type="entry name" value="Ser_Recombinase"/>
    <property type="match status" value="1"/>
</dbReference>
<comment type="caution">
    <text evidence="2">The sequence shown here is derived from an EMBL/GenBank/DDBJ whole genome shotgun (WGS) entry which is preliminary data.</text>
</comment>
<proteinExistence type="predicted"/>
<evidence type="ECO:0000259" key="1">
    <source>
        <dbReference type="PROSITE" id="PS51736"/>
    </source>
</evidence>
<reference evidence="2 3" key="1">
    <citation type="submission" date="2018-03" db="EMBL/GenBank/DDBJ databases">
        <title>The draft genome of Sphingosinicella sp. GL-C-18.</title>
        <authorList>
            <person name="Liu L."/>
            <person name="Li L."/>
            <person name="Liang L."/>
            <person name="Zhang X."/>
            <person name="Wang T."/>
        </authorList>
    </citation>
    <scope>NUCLEOTIDE SEQUENCE [LARGE SCALE GENOMIC DNA]</scope>
    <source>
        <strain evidence="2 3">GL-C-18</strain>
    </source>
</reference>
<name>A0A2P7QW47_9SPHN</name>
<dbReference type="InterPro" id="IPR050639">
    <property type="entry name" value="SSR_resolvase"/>
</dbReference>
<evidence type="ECO:0000313" key="2">
    <source>
        <dbReference type="EMBL" id="PSJ42183.1"/>
    </source>
</evidence>
<dbReference type="PANTHER" id="PTHR30461:SF23">
    <property type="entry name" value="DNA RECOMBINASE-RELATED"/>
    <property type="match status" value="1"/>
</dbReference>
<dbReference type="Pfam" id="PF00239">
    <property type="entry name" value="Resolvase"/>
    <property type="match status" value="1"/>
</dbReference>
<dbReference type="Pfam" id="PF07508">
    <property type="entry name" value="Recombinase"/>
    <property type="match status" value="1"/>
</dbReference>
<sequence>MTINWSDPESPDPPTKRAAQYLRMSTEHQRYSCDNQALAIAHYAQRHGYEIVRTYADEGKSGLILEGRRALQQLLCDVDEERVNFEALLVYDVSRLGRFQDPDEAASYELRCRKGGVAVHYCAEQFENDGSIASAILKTVKRAMAGEYSRELSVKVFAGKADLIRRGYRQGGPAGFGLRRCLVDQNGSRKQLLARCEQKSITTDRVVLVPGPPDEVAIVQEIYRLFAGGLNETELAALLNRRRIPTDLGRLWTRGSVHSLLVNDKYVGDNVWGRTSWKLKERCIRNARRDWICADAAFPAIVDKALHARVQAIIAARRVPPSDENMLDRLRMILASAGTLSRTIIDAVEDAPSSDAYQHRFGSLVRAYSLIGFIPAMNFDFLQIDRDLRQLQPAIIEGVVEGIERAGGAVRRHPKAAFLTVNDEFTAWIMVVRCRSTATGAPRWWVRLDDRRKVDLTVAVRMAEGNDVPHDYYLLPQLGGKRRLLRLGSSNGVHLDAFRCETLDPLFAMASRGGWGRAV</sequence>
<dbReference type="Proteomes" id="UP000241167">
    <property type="component" value="Unassembled WGS sequence"/>
</dbReference>
<dbReference type="SUPFAM" id="SSF53041">
    <property type="entry name" value="Resolvase-like"/>
    <property type="match status" value="1"/>
</dbReference>
<evidence type="ECO:0000313" key="3">
    <source>
        <dbReference type="Proteomes" id="UP000241167"/>
    </source>
</evidence>
<dbReference type="InterPro" id="IPR006119">
    <property type="entry name" value="Resolv_N"/>
</dbReference>
<dbReference type="EMBL" id="PXYI01000002">
    <property type="protein sequence ID" value="PSJ42183.1"/>
    <property type="molecule type" value="Genomic_DNA"/>
</dbReference>
<accession>A0A2P7QW47</accession>
<dbReference type="PROSITE" id="PS51736">
    <property type="entry name" value="RECOMBINASES_3"/>
    <property type="match status" value="1"/>
</dbReference>
<keyword evidence="3" id="KW-1185">Reference proteome</keyword>
<dbReference type="SMART" id="SM00857">
    <property type="entry name" value="Resolvase"/>
    <property type="match status" value="1"/>
</dbReference>
<dbReference type="OrthoDB" id="7735915at2"/>
<dbReference type="GO" id="GO:0003677">
    <property type="term" value="F:DNA binding"/>
    <property type="evidence" value="ECO:0007669"/>
    <property type="project" value="InterPro"/>
</dbReference>
<gene>
    <name evidence="2" type="ORF">C7I55_08080</name>
</gene>
<dbReference type="PANTHER" id="PTHR30461">
    <property type="entry name" value="DNA-INVERTASE FROM LAMBDOID PROPHAGE"/>
    <property type="match status" value="1"/>
</dbReference>
<feature type="domain" description="Resolvase/invertase-type recombinase catalytic" evidence="1">
    <location>
        <begin position="17"/>
        <end position="167"/>
    </location>
</feature>
<dbReference type="FunFam" id="3.40.50.1390:FF:000008">
    <property type="entry name" value="DNA recombinase"/>
    <property type="match status" value="1"/>
</dbReference>
<organism evidence="2 3">
    <name type="scientific">Allosphingosinicella deserti</name>
    <dbReference type="NCBI Taxonomy" id="2116704"/>
    <lineage>
        <taxon>Bacteria</taxon>
        <taxon>Pseudomonadati</taxon>
        <taxon>Pseudomonadota</taxon>
        <taxon>Alphaproteobacteria</taxon>
        <taxon>Sphingomonadales</taxon>
        <taxon>Sphingomonadaceae</taxon>
        <taxon>Allosphingosinicella</taxon>
    </lineage>
</organism>
<dbReference type="Gene3D" id="3.90.1750.20">
    <property type="entry name" value="Putative Large Serine Recombinase, Chain B, Domain 2"/>
    <property type="match status" value="1"/>
</dbReference>
<dbReference type="InterPro" id="IPR036162">
    <property type="entry name" value="Resolvase-like_N_sf"/>
</dbReference>
<dbReference type="GO" id="GO:0000150">
    <property type="term" value="F:DNA strand exchange activity"/>
    <property type="evidence" value="ECO:0007669"/>
    <property type="project" value="InterPro"/>
</dbReference>
<dbReference type="Gene3D" id="3.40.50.1390">
    <property type="entry name" value="Resolvase, N-terminal catalytic domain"/>
    <property type="match status" value="1"/>
</dbReference>
<protein>
    <submittedName>
        <fullName evidence="2">Recombinase family protein</fullName>
    </submittedName>
</protein>